<comment type="caution">
    <text evidence="2">The sequence shown here is derived from an EMBL/GenBank/DDBJ whole genome shotgun (WGS) entry which is preliminary data.</text>
</comment>
<accession>A0A6I4W1H0</accession>
<dbReference type="InterPro" id="IPR007541">
    <property type="entry name" value="Uncharacterised_BSP"/>
</dbReference>
<dbReference type="PROSITE" id="PS51257">
    <property type="entry name" value="PROKAR_LIPOPROTEIN"/>
    <property type="match status" value="1"/>
</dbReference>
<feature type="signal peptide" evidence="1">
    <location>
        <begin position="1"/>
        <end position="24"/>
    </location>
</feature>
<evidence type="ECO:0000313" key="2">
    <source>
        <dbReference type="EMBL" id="MXQ54102.1"/>
    </source>
</evidence>
<sequence>MKRLINKKIAFALALTVACIPAIGVPSKKAIAATKVVTSGDYKLTTEYSDSALSSVVSKYEKTFKSTYAQMAQQYSPGKAPKEVVVKFVKNEKYPVAYAAGNVIYVNPDYAKKHPNDQGMLVHEMFHVVDAYPNGVKAPSWFREGMADYARSRYSHIESWRLPAVKSTQKYTDSYGVTARFFSWLNHIKAPGSVLKIHQRVQNNYYSDDLFKEYTGKTLPQLWSEYQKNPVAVEGLNWAFPNNKSRYNGEAGSGKSVKYFEFNYVPGSQNYIHTRSNNSTQGKISYKVVNSSTGKTVRTYTTSTLKLNSLSYFDPLSKYSGQPKKGKYKLYVTVPKGMNIDFEFNYGNKYY</sequence>
<keyword evidence="3" id="KW-1185">Reference proteome</keyword>
<dbReference type="PANTHER" id="PTHR33321:SF12">
    <property type="entry name" value="PLANT BASIC SECRETORY PROTEIN (BSP) FAMILY PROTEIN"/>
    <property type="match status" value="1"/>
</dbReference>
<dbReference type="PANTHER" id="PTHR33321">
    <property type="match status" value="1"/>
</dbReference>
<dbReference type="RefSeq" id="WP_160801461.1">
    <property type="nucleotide sequence ID" value="NZ_WUUL01000006.1"/>
</dbReference>
<protein>
    <submittedName>
        <fullName evidence="2">Uncharacterized protein</fullName>
    </submittedName>
</protein>
<dbReference type="EMBL" id="WUUL01000006">
    <property type="protein sequence ID" value="MXQ54102.1"/>
    <property type="molecule type" value="Genomic_DNA"/>
</dbReference>
<dbReference type="Pfam" id="PF04450">
    <property type="entry name" value="BSP"/>
    <property type="match status" value="1"/>
</dbReference>
<dbReference type="Proteomes" id="UP000430692">
    <property type="component" value="Unassembled WGS sequence"/>
</dbReference>
<evidence type="ECO:0000256" key="1">
    <source>
        <dbReference type="SAM" id="SignalP"/>
    </source>
</evidence>
<reference evidence="2 3" key="1">
    <citation type="submission" date="2019-12" db="EMBL/GenBank/DDBJ databases">
        <title>Whole-genome analyses of novel actinobacteria.</title>
        <authorList>
            <person name="Sahin N."/>
            <person name="Saygin H."/>
        </authorList>
    </citation>
    <scope>NUCLEOTIDE SEQUENCE [LARGE SCALE GENOMIC DNA]</scope>
    <source>
        <strain evidence="2 3">KC615</strain>
    </source>
</reference>
<organism evidence="2 3">
    <name type="scientific">Shimazuella alba</name>
    <dbReference type="NCBI Taxonomy" id="2690964"/>
    <lineage>
        <taxon>Bacteria</taxon>
        <taxon>Bacillati</taxon>
        <taxon>Bacillota</taxon>
        <taxon>Bacilli</taxon>
        <taxon>Bacillales</taxon>
        <taxon>Thermoactinomycetaceae</taxon>
        <taxon>Shimazuella</taxon>
    </lineage>
</organism>
<evidence type="ECO:0000313" key="3">
    <source>
        <dbReference type="Proteomes" id="UP000430692"/>
    </source>
</evidence>
<feature type="chain" id="PRO_5039114831" evidence="1">
    <location>
        <begin position="25"/>
        <end position="351"/>
    </location>
</feature>
<keyword evidence="1" id="KW-0732">Signal</keyword>
<dbReference type="AlphaFoldDB" id="A0A6I4W1H0"/>
<proteinExistence type="predicted"/>
<name>A0A6I4W1H0_9BACL</name>
<gene>
    <name evidence="2" type="ORF">GSM42_10325</name>
</gene>